<protein>
    <recommendedName>
        <fullName evidence="9">Tyrosine recombinase XerC</fullName>
    </recommendedName>
</protein>
<keyword evidence="2 9" id="KW-0963">Cytoplasm</keyword>
<dbReference type="InterPro" id="IPR010998">
    <property type="entry name" value="Integrase_recombinase_N"/>
</dbReference>
<accession>A0ABQ1JL65</accession>
<dbReference type="InterPro" id="IPR044068">
    <property type="entry name" value="CB"/>
</dbReference>
<keyword evidence="4 9" id="KW-0159">Chromosome partition</keyword>
<reference evidence="13" key="1">
    <citation type="journal article" date="2019" name="Int. J. Syst. Evol. Microbiol.">
        <title>The Global Catalogue of Microorganisms (GCM) 10K type strain sequencing project: providing services to taxonomists for standard genome sequencing and annotation.</title>
        <authorList>
            <consortium name="The Broad Institute Genomics Platform"/>
            <consortium name="The Broad Institute Genome Sequencing Center for Infectious Disease"/>
            <person name="Wu L."/>
            <person name="Ma J."/>
        </authorList>
    </citation>
    <scope>NUCLEOTIDE SEQUENCE [LARGE SCALE GENOMIC DNA]</scope>
    <source>
        <strain evidence="13">CGMCC 1.15928</strain>
    </source>
</reference>
<keyword evidence="8 9" id="KW-0131">Cell cycle</keyword>
<evidence type="ECO:0000256" key="5">
    <source>
        <dbReference type="ARBA" id="ARBA00022908"/>
    </source>
</evidence>
<feature type="active site" description="O-(3'-phospho-DNA)-tyrosine intermediate" evidence="9">
    <location>
        <position position="302"/>
    </location>
</feature>
<evidence type="ECO:0000259" key="11">
    <source>
        <dbReference type="PROSITE" id="PS51900"/>
    </source>
</evidence>
<evidence type="ECO:0000256" key="6">
    <source>
        <dbReference type="ARBA" id="ARBA00023125"/>
    </source>
</evidence>
<evidence type="ECO:0000313" key="13">
    <source>
        <dbReference type="Proteomes" id="UP000628854"/>
    </source>
</evidence>
<dbReference type="Proteomes" id="UP000628854">
    <property type="component" value="Unassembled WGS sequence"/>
</dbReference>
<dbReference type="SUPFAM" id="SSF56349">
    <property type="entry name" value="DNA breaking-rejoining enzymes"/>
    <property type="match status" value="1"/>
</dbReference>
<feature type="active site" evidence="9">
    <location>
        <position position="176"/>
    </location>
</feature>
<dbReference type="Pfam" id="PF00589">
    <property type="entry name" value="Phage_integrase"/>
    <property type="match status" value="1"/>
</dbReference>
<dbReference type="PROSITE" id="PS51898">
    <property type="entry name" value="TYR_RECOMBINASE"/>
    <property type="match status" value="1"/>
</dbReference>
<dbReference type="HAMAP" id="MF_01808">
    <property type="entry name" value="Recomb_XerC_XerD"/>
    <property type="match status" value="1"/>
</dbReference>
<comment type="similarity">
    <text evidence="9">Belongs to the 'phage' integrase family. XerC subfamily.</text>
</comment>
<feature type="active site" evidence="9">
    <location>
        <position position="270"/>
    </location>
</feature>
<feature type="active site" evidence="9">
    <location>
        <position position="267"/>
    </location>
</feature>
<comment type="subunit">
    <text evidence="9">Forms a cyclic heterotetrameric complex composed of two molecules of XerC and two molecules of XerD.</text>
</comment>
<organism evidence="12 13">
    <name type="scientific">Henriciella pelagia</name>
    <dbReference type="NCBI Taxonomy" id="1977912"/>
    <lineage>
        <taxon>Bacteria</taxon>
        <taxon>Pseudomonadati</taxon>
        <taxon>Pseudomonadota</taxon>
        <taxon>Alphaproteobacteria</taxon>
        <taxon>Hyphomonadales</taxon>
        <taxon>Hyphomonadaceae</taxon>
        <taxon>Henriciella</taxon>
    </lineage>
</organism>
<evidence type="ECO:0000256" key="4">
    <source>
        <dbReference type="ARBA" id="ARBA00022829"/>
    </source>
</evidence>
<dbReference type="EMBL" id="BMKF01000002">
    <property type="protein sequence ID" value="GGB71088.1"/>
    <property type="molecule type" value="Genomic_DNA"/>
</dbReference>
<evidence type="ECO:0000259" key="10">
    <source>
        <dbReference type="PROSITE" id="PS51898"/>
    </source>
</evidence>
<feature type="active site" evidence="9">
    <location>
        <position position="199"/>
    </location>
</feature>
<evidence type="ECO:0000256" key="1">
    <source>
        <dbReference type="ARBA" id="ARBA00004496"/>
    </source>
</evidence>
<evidence type="ECO:0000313" key="12">
    <source>
        <dbReference type="EMBL" id="GGB71088.1"/>
    </source>
</evidence>
<keyword evidence="7 9" id="KW-0233">DNA recombination</keyword>
<keyword evidence="3 9" id="KW-0132">Cell division</keyword>
<dbReference type="Gene3D" id="1.10.443.10">
    <property type="entry name" value="Intergrase catalytic core"/>
    <property type="match status" value="1"/>
</dbReference>
<keyword evidence="5 9" id="KW-0229">DNA integration</keyword>
<dbReference type="InterPro" id="IPR004107">
    <property type="entry name" value="Integrase_SAM-like_N"/>
</dbReference>
<proteinExistence type="inferred from homology"/>
<dbReference type="PROSITE" id="PS51900">
    <property type="entry name" value="CB"/>
    <property type="match status" value="1"/>
</dbReference>
<evidence type="ECO:0000256" key="3">
    <source>
        <dbReference type="ARBA" id="ARBA00022618"/>
    </source>
</evidence>
<dbReference type="InterPro" id="IPR050090">
    <property type="entry name" value="Tyrosine_recombinase_XerCD"/>
</dbReference>
<evidence type="ECO:0000256" key="2">
    <source>
        <dbReference type="ARBA" id="ARBA00022490"/>
    </source>
</evidence>
<comment type="caution">
    <text evidence="12">The sequence shown here is derived from an EMBL/GenBank/DDBJ whole genome shotgun (WGS) entry which is preliminary data.</text>
</comment>
<comment type="function">
    <text evidence="9">Site-specific tyrosine recombinase, which acts by catalyzing the cutting and rejoining of the recombining DNA molecules. The XerC-XerD complex is essential to convert dimers of the bacterial chromosome into monomers to permit their segregation at cell division. It also contributes to the segregational stability of plasmids.</text>
</comment>
<dbReference type="Gene3D" id="1.10.150.130">
    <property type="match status" value="1"/>
</dbReference>
<dbReference type="RefSeq" id="WP_370372713.1">
    <property type="nucleotide sequence ID" value="NZ_JBETGM010000275.1"/>
</dbReference>
<keyword evidence="6 9" id="KW-0238">DNA-binding</keyword>
<feature type="domain" description="Core-binding (CB)" evidence="11">
    <location>
        <begin position="21"/>
        <end position="112"/>
    </location>
</feature>
<evidence type="ECO:0000256" key="7">
    <source>
        <dbReference type="ARBA" id="ARBA00023172"/>
    </source>
</evidence>
<comment type="subcellular location">
    <subcellularLocation>
        <location evidence="1 9">Cytoplasm</location>
    </subcellularLocation>
</comment>
<sequence>MRVEERARMLQSPLNLAHRHFAEMEILTAFLDYVERERRLAANTVEAYGHDLASFFGFLNGHLGEDIGIKAFRHLHASDIRAFLARRRREGLSDASIARVLSAIKSFYHWLDRHHGIENPEIAFLQGPKRGARLPRPVSVSAAKDMIETAEAFAEEPWIGARDVAVLTLLYGAGLRISEALGLNGDVRPAPERLRITGKGGKVRIVPLIPAVRKAMDDYVRYCPYTISKETPFFYGARGKRLQPAIVQKTVQVLRGALGLPETATPHALRHAFATHLLAHRADLRAIQTLLGHASLSTTQVYTGVDSERLRAVVASAHPRG</sequence>
<evidence type="ECO:0000256" key="9">
    <source>
        <dbReference type="HAMAP-Rule" id="MF_01808"/>
    </source>
</evidence>
<dbReference type="InterPro" id="IPR011010">
    <property type="entry name" value="DNA_brk_join_enz"/>
</dbReference>
<dbReference type="InterPro" id="IPR013762">
    <property type="entry name" value="Integrase-like_cat_sf"/>
</dbReference>
<feature type="domain" description="Tyr recombinase" evidence="10">
    <location>
        <begin position="133"/>
        <end position="315"/>
    </location>
</feature>
<evidence type="ECO:0000256" key="8">
    <source>
        <dbReference type="ARBA" id="ARBA00023306"/>
    </source>
</evidence>
<dbReference type="InterPro" id="IPR023009">
    <property type="entry name" value="Tyrosine_recombinase_XerC/XerD"/>
</dbReference>
<dbReference type="InterPro" id="IPR002104">
    <property type="entry name" value="Integrase_catalytic"/>
</dbReference>
<dbReference type="SUPFAM" id="SSF47823">
    <property type="entry name" value="lambda integrase-like, N-terminal domain"/>
    <property type="match status" value="1"/>
</dbReference>
<feature type="active site" evidence="9">
    <location>
        <position position="293"/>
    </location>
</feature>
<dbReference type="PANTHER" id="PTHR30349">
    <property type="entry name" value="PHAGE INTEGRASE-RELATED"/>
    <property type="match status" value="1"/>
</dbReference>
<keyword evidence="13" id="KW-1185">Reference proteome</keyword>
<dbReference type="PANTHER" id="PTHR30349:SF90">
    <property type="entry name" value="TYROSINE RECOMBINASE XERD"/>
    <property type="match status" value="1"/>
</dbReference>
<dbReference type="Pfam" id="PF02899">
    <property type="entry name" value="Phage_int_SAM_1"/>
    <property type="match status" value="1"/>
</dbReference>
<gene>
    <name evidence="9 12" type="primary">xerC</name>
    <name evidence="12" type="ORF">GCM10011503_19700</name>
</gene>
<name>A0ABQ1JL65_9PROT</name>